<dbReference type="InterPro" id="IPR036286">
    <property type="entry name" value="LexA/Signal_pep-like_sf"/>
</dbReference>
<protein>
    <recommendedName>
        <fullName evidence="4">HTH cro/C1-type domain-containing protein</fullName>
    </recommendedName>
</protein>
<dbReference type="CDD" id="cd06529">
    <property type="entry name" value="S24_LexA-like"/>
    <property type="match status" value="1"/>
</dbReference>
<dbReference type="Gene3D" id="1.10.260.40">
    <property type="entry name" value="lambda repressor-like DNA-binding domains"/>
    <property type="match status" value="1"/>
</dbReference>
<dbReference type="PROSITE" id="PS50943">
    <property type="entry name" value="HTH_CROC1"/>
    <property type="match status" value="1"/>
</dbReference>
<dbReference type="InterPro" id="IPR039418">
    <property type="entry name" value="LexA-like"/>
</dbReference>
<accession>A0A2I1NB56</accession>
<reference evidence="5 6" key="1">
    <citation type="submission" date="2017-12" db="EMBL/GenBank/DDBJ databases">
        <title>Phylogenetic diversity of female urinary microbiome.</title>
        <authorList>
            <person name="Thomas-White K."/>
            <person name="Wolfe A.J."/>
        </authorList>
    </citation>
    <scope>NUCLEOTIDE SEQUENCE [LARGE SCALE GENOMIC DNA]</scope>
    <source>
        <strain evidence="5 6">UMB0112</strain>
    </source>
</reference>
<dbReference type="InterPro" id="IPR010982">
    <property type="entry name" value="Lambda_DNA-bd_dom_sf"/>
</dbReference>
<evidence type="ECO:0000256" key="3">
    <source>
        <dbReference type="ARBA" id="ARBA00023163"/>
    </source>
</evidence>
<dbReference type="PANTHER" id="PTHR40661">
    <property type="match status" value="1"/>
</dbReference>
<dbReference type="SMART" id="SM00530">
    <property type="entry name" value="HTH_XRE"/>
    <property type="match status" value="1"/>
</dbReference>
<dbReference type="Pfam" id="PF00717">
    <property type="entry name" value="Peptidase_S24"/>
    <property type="match status" value="1"/>
</dbReference>
<gene>
    <name evidence="5" type="ORF">CYJ41_04390</name>
</gene>
<evidence type="ECO:0000256" key="2">
    <source>
        <dbReference type="ARBA" id="ARBA00023125"/>
    </source>
</evidence>
<organism evidence="5 6">
    <name type="scientific">Campylobacter ureolyticus</name>
    <dbReference type="NCBI Taxonomy" id="827"/>
    <lineage>
        <taxon>Bacteria</taxon>
        <taxon>Pseudomonadati</taxon>
        <taxon>Campylobacterota</taxon>
        <taxon>Epsilonproteobacteria</taxon>
        <taxon>Campylobacterales</taxon>
        <taxon>Campylobacteraceae</taxon>
        <taxon>Campylobacter</taxon>
    </lineage>
</organism>
<keyword evidence="3" id="KW-0804">Transcription</keyword>
<proteinExistence type="predicted"/>
<dbReference type="Gene3D" id="2.10.109.10">
    <property type="entry name" value="Umud Fragment, subunit A"/>
    <property type="match status" value="1"/>
</dbReference>
<keyword evidence="2" id="KW-0238">DNA-binding</keyword>
<dbReference type="InterPro" id="IPR001387">
    <property type="entry name" value="Cro/C1-type_HTH"/>
</dbReference>
<keyword evidence="1" id="KW-0805">Transcription regulation</keyword>
<dbReference type="EMBL" id="PKHU01000003">
    <property type="protein sequence ID" value="PKZ29596.1"/>
    <property type="molecule type" value="Genomic_DNA"/>
</dbReference>
<dbReference type="RefSeq" id="WP_101637156.1">
    <property type="nucleotide sequence ID" value="NZ_CAKZWX010000024.1"/>
</dbReference>
<dbReference type="InterPro" id="IPR015927">
    <property type="entry name" value="Peptidase_S24_S26A/B/C"/>
</dbReference>
<evidence type="ECO:0000259" key="4">
    <source>
        <dbReference type="PROSITE" id="PS50943"/>
    </source>
</evidence>
<name>A0A2I1NB56_9BACT</name>
<dbReference type="CDD" id="cd00093">
    <property type="entry name" value="HTH_XRE"/>
    <property type="match status" value="1"/>
</dbReference>
<evidence type="ECO:0000256" key="1">
    <source>
        <dbReference type="ARBA" id="ARBA00023015"/>
    </source>
</evidence>
<comment type="caution">
    <text evidence="5">The sequence shown here is derived from an EMBL/GenBank/DDBJ whole genome shotgun (WGS) entry which is preliminary data.</text>
</comment>
<dbReference type="SUPFAM" id="SSF51306">
    <property type="entry name" value="LexA/Signal peptidase"/>
    <property type="match status" value="1"/>
</dbReference>
<dbReference type="SUPFAM" id="SSF47413">
    <property type="entry name" value="lambda repressor-like DNA-binding domains"/>
    <property type="match status" value="1"/>
</dbReference>
<dbReference type="Proteomes" id="UP000234639">
    <property type="component" value="Unassembled WGS sequence"/>
</dbReference>
<feature type="domain" description="HTH cro/C1-type" evidence="4">
    <location>
        <begin position="7"/>
        <end position="55"/>
    </location>
</feature>
<sequence>MDAKDRIKKARQYLNINTQQSLADKLEVDRSKIADIESGRTKNVPVEIATKFEEISHINGWWLLTGKGKMTYDNAKSKDSYHFDVLNVKASAGSGITTYDVEIIDKFLIDKKVFKTPQNEKTTKFLKVEGDSMEPTIKDGDYIAIDENCIDNIDGIYACIIGDGVRVKRLQFNLDGTIKIISDNKKYDPQIYDPKNSQIYFKIIGRKILSIQR</sequence>
<evidence type="ECO:0000313" key="6">
    <source>
        <dbReference type="Proteomes" id="UP000234639"/>
    </source>
</evidence>
<dbReference type="AlphaFoldDB" id="A0A2I1NB56"/>
<dbReference type="PANTHER" id="PTHR40661:SF3">
    <property type="entry name" value="FELS-1 PROPHAGE TRANSCRIPTIONAL REGULATOR"/>
    <property type="match status" value="1"/>
</dbReference>
<evidence type="ECO:0000313" key="5">
    <source>
        <dbReference type="EMBL" id="PKZ29596.1"/>
    </source>
</evidence>
<dbReference type="GO" id="GO:0003677">
    <property type="term" value="F:DNA binding"/>
    <property type="evidence" value="ECO:0007669"/>
    <property type="project" value="UniProtKB-KW"/>
</dbReference>